<feature type="chain" id="PRO_5046352183" evidence="1">
    <location>
        <begin position="20"/>
        <end position="245"/>
    </location>
</feature>
<protein>
    <submittedName>
        <fullName evidence="3">ThuA domain-containing protein</fullName>
    </submittedName>
</protein>
<sequence length="245" mass="28048">MKKYLLIGLFLLITTSINAQQVSVLVFSKTAGYRHDSIETGIEALKKMAEENNWKMTFSEDASIFNDKDLSSFSTLFFLNTTGDILNEEQQKAMVVFIEKGNGFVGIHAATDTEMEWEWYGEMTGAVFKNHPKIQKATVKLSKNHDHITIAHLKEQEVFLDEWYNFHLPISEKIEVLATLDESSYTGEQMGVSHPIIWYQIFQGARVFYTGLGHTKESFSDIRFLNQLKNAIIWTSGKEESEDVK</sequence>
<evidence type="ECO:0000256" key="1">
    <source>
        <dbReference type="SAM" id="SignalP"/>
    </source>
</evidence>
<reference evidence="3" key="1">
    <citation type="submission" date="2023-07" db="EMBL/GenBank/DDBJ databases">
        <title>Wenyingzhuangia sp. chi5 genome sequencing and assembly.</title>
        <authorList>
            <person name="Park S."/>
        </authorList>
    </citation>
    <scope>NUCLEOTIDE SEQUENCE</scope>
    <source>
        <strain evidence="3">Chi5</strain>
    </source>
</reference>
<feature type="signal peptide" evidence="1">
    <location>
        <begin position="1"/>
        <end position="19"/>
    </location>
</feature>
<dbReference type="InterPro" id="IPR029062">
    <property type="entry name" value="Class_I_gatase-like"/>
</dbReference>
<evidence type="ECO:0000313" key="4">
    <source>
        <dbReference type="Proteomes" id="UP001168642"/>
    </source>
</evidence>
<name>A0ABT8VNZ7_9FLAO</name>
<dbReference type="InterPro" id="IPR029010">
    <property type="entry name" value="ThuA-like"/>
</dbReference>
<gene>
    <name evidence="3" type="ORF">QVZ41_02330</name>
</gene>
<dbReference type="PANTHER" id="PTHR40469:SF2">
    <property type="entry name" value="GALACTOSE-BINDING DOMAIN-LIKE SUPERFAMILY PROTEIN"/>
    <property type="match status" value="1"/>
</dbReference>
<dbReference type="EMBL" id="JAUMIT010000001">
    <property type="protein sequence ID" value="MDO3693682.1"/>
    <property type="molecule type" value="Genomic_DNA"/>
</dbReference>
<keyword evidence="4" id="KW-1185">Reference proteome</keyword>
<comment type="caution">
    <text evidence="3">The sequence shown here is derived from an EMBL/GenBank/DDBJ whole genome shotgun (WGS) entry which is preliminary data.</text>
</comment>
<accession>A0ABT8VNZ7</accession>
<dbReference type="Gene3D" id="3.40.50.880">
    <property type="match status" value="1"/>
</dbReference>
<dbReference type="SUPFAM" id="SSF52317">
    <property type="entry name" value="Class I glutamine amidotransferase-like"/>
    <property type="match status" value="1"/>
</dbReference>
<proteinExistence type="predicted"/>
<keyword evidence="1" id="KW-0732">Signal</keyword>
<evidence type="ECO:0000313" key="3">
    <source>
        <dbReference type="EMBL" id="MDO3693682.1"/>
    </source>
</evidence>
<dbReference type="Proteomes" id="UP001168642">
    <property type="component" value="Unassembled WGS sequence"/>
</dbReference>
<feature type="domain" description="ThuA-like" evidence="2">
    <location>
        <begin position="24"/>
        <end position="235"/>
    </location>
</feature>
<dbReference type="RefSeq" id="WP_302882932.1">
    <property type="nucleotide sequence ID" value="NZ_JAUMIT010000001.1"/>
</dbReference>
<evidence type="ECO:0000259" key="2">
    <source>
        <dbReference type="Pfam" id="PF06283"/>
    </source>
</evidence>
<organism evidence="3 4">
    <name type="scientific">Wenyingzhuangia gilva</name>
    <dbReference type="NCBI Taxonomy" id="3057677"/>
    <lineage>
        <taxon>Bacteria</taxon>
        <taxon>Pseudomonadati</taxon>
        <taxon>Bacteroidota</taxon>
        <taxon>Flavobacteriia</taxon>
        <taxon>Flavobacteriales</taxon>
        <taxon>Flavobacteriaceae</taxon>
        <taxon>Wenyingzhuangia</taxon>
    </lineage>
</organism>
<dbReference type="Pfam" id="PF06283">
    <property type="entry name" value="ThuA"/>
    <property type="match status" value="1"/>
</dbReference>
<dbReference type="PANTHER" id="PTHR40469">
    <property type="entry name" value="SECRETED GLYCOSYL HYDROLASE"/>
    <property type="match status" value="1"/>
</dbReference>